<sequence length="61" mass="7094">MEYLTTAECASKWNITQRRVAIYCKDGRIAGAVLKGSMWLIPENTEKPQDPRKLRKLEQEK</sequence>
<keyword evidence="2" id="KW-1185">Reference proteome</keyword>
<protein>
    <submittedName>
        <fullName evidence="1">DNA-binding protein</fullName>
    </submittedName>
</protein>
<evidence type="ECO:0000313" key="2">
    <source>
        <dbReference type="Proteomes" id="UP001419084"/>
    </source>
</evidence>
<evidence type="ECO:0000313" key="1">
    <source>
        <dbReference type="EMBL" id="GLB29839.1"/>
    </source>
</evidence>
<name>A0ABQ5M5G5_9FIRM</name>
<keyword evidence="1" id="KW-0238">DNA-binding</keyword>
<organism evidence="1 2">
    <name type="scientific">Lacrimispora amygdalina</name>
    <dbReference type="NCBI Taxonomy" id="253257"/>
    <lineage>
        <taxon>Bacteria</taxon>
        <taxon>Bacillati</taxon>
        <taxon>Bacillota</taxon>
        <taxon>Clostridia</taxon>
        <taxon>Lachnospirales</taxon>
        <taxon>Lachnospiraceae</taxon>
        <taxon>Lacrimispora</taxon>
    </lineage>
</organism>
<dbReference type="RefSeq" id="WP_346065087.1">
    <property type="nucleotide sequence ID" value="NZ_BRPJ01000032.1"/>
</dbReference>
<gene>
    <name evidence="1" type="ORF">LAD12857_17620</name>
</gene>
<dbReference type="GO" id="GO:0003677">
    <property type="term" value="F:DNA binding"/>
    <property type="evidence" value="ECO:0007669"/>
    <property type="project" value="UniProtKB-KW"/>
</dbReference>
<dbReference type="Proteomes" id="UP001419084">
    <property type="component" value="Unassembled WGS sequence"/>
</dbReference>
<accession>A0ABQ5M5G5</accession>
<proteinExistence type="predicted"/>
<reference evidence="1 2" key="1">
    <citation type="journal article" date="2024" name="Int. J. Syst. Evol. Microbiol.">
        <title>Lacrimispora brassicae sp. nov. isolated from fermented cabbage, and proposal of Clostridium indicum Gundawar et al. 2019 and Clostridium methoxybenzovorans Mechichi et al. 1999 as heterotypic synonyms of Lacrimispora amygdalina (Parshina et al. 2003) Haas and Blanchard 2020 and Lacrimispora indolis (McClung and McCoy 1957) Haas and Blanchard 2020, respectively.</title>
        <authorList>
            <person name="Kobayashi H."/>
            <person name="Tanizawa Y."/>
            <person name="Sakamoto M."/>
            <person name="Ohkuma M."/>
            <person name="Tohno M."/>
        </authorList>
    </citation>
    <scope>NUCLEOTIDE SEQUENCE [LARGE SCALE GENOMIC DNA]</scope>
    <source>
        <strain evidence="1 2">DSM 12857</strain>
    </source>
</reference>
<dbReference type="EMBL" id="BRPJ01000032">
    <property type="protein sequence ID" value="GLB29839.1"/>
    <property type="molecule type" value="Genomic_DNA"/>
</dbReference>
<comment type="caution">
    <text evidence="1">The sequence shown here is derived from an EMBL/GenBank/DDBJ whole genome shotgun (WGS) entry which is preliminary data.</text>
</comment>